<organism evidence="4 5">
    <name type="scientific">Roseateles oligotrophus</name>
    <dbReference type="NCBI Taxonomy" id="1769250"/>
    <lineage>
        <taxon>Bacteria</taxon>
        <taxon>Pseudomonadati</taxon>
        <taxon>Pseudomonadota</taxon>
        <taxon>Betaproteobacteria</taxon>
        <taxon>Burkholderiales</taxon>
        <taxon>Sphaerotilaceae</taxon>
        <taxon>Roseateles</taxon>
    </lineage>
</organism>
<reference evidence="4 5" key="1">
    <citation type="submission" date="2021-11" db="EMBL/GenBank/DDBJ databases">
        <authorList>
            <person name="Liang Q."/>
            <person name="Mou H."/>
            <person name="Liu Z."/>
        </authorList>
    </citation>
    <scope>NUCLEOTIDE SEQUENCE [LARGE SCALE GENOMIC DNA]</scope>
    <source>
        <strain evidence="4 5">CHU3</strain>
    </source>
</reference>
<keyword evidence="1" id="KW-0175">Coiled coil</keyword>
<evidence type="ECO:0000256" key="2">
    <source>
        <dbReference type="SAM" id="MobiDB-lite"/>
    </source>
</evidence>
<comment type="caution">
    <text evidence="4">The sequence shown here is derived from an EMBL/GenBank/DDBJ whole genome shotgun (WGS) entry which is preliminary data.</text>
</comment>
<dbReference type="InterPro" id="IPR021104">
    <property type="entry name" value="KfrA_DNA-bd_N"/>
</dbReference>
<keyword evidence="5" id="KW-1185">Reference proteome</keyword>
<gene>
    <name evidence="4" type="ORF">LNV07_00470</name>
</gene>
<feature type="region of interest" description="Disordered" evidence="2">
    <location>
        <begin position="277"/>
        <end position="297"/>
    </location>
</feature>
<evidence type="ECO:0000313" key="5">
    <source>
        <dbReference type="Proteomes" id="UP001209701"/>
    </source>
</evidence>
<evidence type="ECO:0000259" key="3">
    <source>
        <dbReference type="Pfam" id="PF11740"/>
    </source>
</evidence>
<evidence type="ECO:0000313" key="4">
    <source>
        <dbReference type="EMBL" id="MCV2366576.1"/>
    </source>
</evidence>
<dbReference type="EMBL" id="JAJIRN010000001">
    <property type="protein sequence ID" value="MCV2366576.1"/>
    <property type="molecule type" value="Genomic_DNA"/>
</dbReference>
<sequence>MTKAPTTAHQVADAATAIEQEGAVPSIRRVIARLGGGSPNHIGPLLGAWKMTRQSVASTPVELDQSVVDSIARQIRNVASQATAAVEAQLREMEDNAALLAQSSGSMEAQLREKQAELDGASRQLQQQHGRLEALVAELETLRSDSAEAIAESRSEAMSERAAAEDLRRQLVRATMLLESLPRLEKLLQDRDQSLQAANVDLAKAREVAAVAAENATAQQQRADEAGERESALRKELASLRVELAEAWQCERALRLEVQALVSQAASSDARFSELSRQFASAQSHRKPIGSRHSKRS</sequence>
<dbReference type="Proteomes" id="UP001209701">
    <property type="component" value="Unassembled WGS sequence"/>
</dbReference>
<protein>
    <submittedName>
        <fullName evidence="4">DNA-binding protein</fullName>
    </submittedName>
</protein>
<feature type="domain" description="KfrA N-terminal DNA-binding" evidence="3">
    <location>
        <begin position="8"/>
        <end position="121"/>
    </location>
</feature>
<dbReference type="GO" id="GO:0003677">
    <property type="term" value="F:DNA binding"/>
    <property type="evidence" value="ECO:0007669"/>
    <property type="project" value="UniProtKB-KW"/>
</dbReference>
<proteinExistence type="predicted"/>
<dbReference type="RefSeq" id="WP_263569217.1">
    <property type="nucleotide sequence ID" value="NZ_JAJIRN010000001.1"/>
</dbReference>
<accession>A0ABT2Y8E9</accession>
<dbReference type="Pfam" id="PF11740">
    <property type="entry name" value="KfrA_N"/>
    <property type="match status" value="1"/>
</dbReference>
<feature type="coiled-coil region" evidence="1">
    <location>
        <begin position="104"/>
        <end position="170"/>
    </location>
</feature>
<feature type="compositionally biased region" description="Basic residues" evidence="2">
    <location>
        <begin position="284"/>
        <end position="297"/>
    </location>
</feature>
<evidence type="ECO:0000256" key="1">
    <source>
        <dbReference type="SAM" id="Coils"/>
    </source>
</evidence>
<keyword evidence="4" id="KW-0238">DNA-binding</keyword>
<name>A0ABT2Y8E9_9BURK</name>